<evidence type="ECO:0000313" key="3">
    <source>
        <dbReference type="Proteomes" id="UP000053864"/>
    </source>
</evidence>
<proteinExistence type="predicted"/>
<dbReference type="Proteomes" id="UP000053864">
    <property type="component" value="Unassembled WGS sequence"/>
</dbReference>
<name>W2JQQ2_PHYNI</name>
<dbReference type="EMBL" id="KI684347">
    <property type="protein sequence ID" value="ETK95345.1"/>
    <property type="molecule type" value="Genomic_DNA"/>
</dbReference>
<sequence length="73" mass="8653">MDEQAAPATYTIALVPPNDYLAEREAEVVIHQWTRVHNYNMSRQKVEKNKNEEIRYRRFACDRSGKAKKTQEK</sequence>
<organism evidence="2 3">
    <name type="scientific">Phytophthora nicotianae</name>
    <name type="common">Potato buckeye rot agent</name>
    <name type="synonym">Phytophthora parasitica</name>
    <dbReference type="NCBI Taxonomy" id="4792"/>
    <lineage>
        <taxon>Eukaryota</taxon>
        <taxon>Sar</taxon>
        <taxon>Stramenopiles</taxon>
        <taxon>Oomycota</taxon>
        <taxon>Peronosporomycetes</taxon>
        <taxon>Peronosporales</taxon>
        <taxon>Peronosporaceae</taxon>
        <taxon>Phytophthora</taxon>
    </lineage>
</organism>
<reference evidence="1" key="1">
    <citation type="submission" date="2013-11" db="EMBL/GenBank/DDBJ databases">
        <title>The Genome Sequence of Phytophthora parasitica CJ02B3.</title>
        <authorList>
            <consortium name="The Broad Institute Genomics Platform"/>
            <person name="Russ C."/>
            <person name="Tyler B."/>
            <person name="Panabieres F."/>
            <person name="Shan W."/>
            <person name="Tripathy S."/>
            <person name="Grunwald N."/>
            <person name="Machado M."/>
            <person name="Johnson C.S."/>
            <person name="Arredondo F."/>
            <person name="Hong C."/>
            <person name="Coffey M."/>
            <person name="Young S.K."/>
            <person name="Zeng Q."/>
            <person name="Gargeya S."/>
            <person name="Fitzgerald M."/>
            <person name="Abouelleil A."/>
            <person name="Alvarado L."/>
            <person name="Chapman S.B."/>
            <person name="Gainer-Dewar J."/>
            <person name="Goldberg J."/>
            <person name="Griggs A."/>
            <person name="Gujja S."/>
            <person name="Hansen M."/>
            <person name="Howarth C."/>
            <person name="Imamovic A."/>
            <person name="Ireland A."/>
            <person name="Larimer J."/>
            <person name="McCowan C."/>
            <person name="Murphy C."/>
            <person name="Pearson M."/>
            <person name="Poon T.W."/>
            <person name="Priest M."/>
            <person name="Roberts A."/>
            <person name="Saif S."/>
            <person name="Shea T."/>
            <person name="Sykes S."/>
            <person name="Wortman J."/>
            <person name="Nusbaum C."/>
            <person name="Birren B."/>
        </authorList>
    </citation>
    <scope>NUCLEOTIDE SEQUENCE [LARGE SCALE GENOMIC DNA]</scope>
    <source>
        <strain evidence="1">CJ02B3</strain>
    </source>
</reference>
<evidence type="ECO:0008006" key="4">
    <source>
        <dbReference type="Google" id="ProtNLM"/>
    </source>
</evidence>
<evidence type="ECO:0000313" key="2">
    <source>
        <dbReference type="EMBL" id="ETL48735.1"/>
    </source>
</evidence>
<accession>W2JQQ2</accession>
<evidence type="ECO:0000313" key="1">
    <source>
        <dbReference type="EMBL" id="ETK95345.1"/>
    </source>
</evidence>
<reference evidence="2 3" key="2">
    <citation type="submission" date="2013-11" db="EMBL/GenBank/DDBJ databases">
        <title>The Genome Sequence of Phytophthora parasitica CJ05E6.</title>
        <authorList>
            <consortium name="The Broad Institute Genomics Platform"/>
            <person name="Russ C."/>
            <person name="Tyler B."/>
            <person name="Panabieres F."/>
            <person name="Shan W."/>
            <person name="Tripathy S."/>
            <person name="Grunwald N."/>
            <person name="Machado M."/>
            <person name="Johnson C.S."/>
            <person name="Arredondo F."/>
            <person name="Hong C."/>
            <person name="Coffey M."/>
            <person name="Young S.K."/>
            <person name="Zeng Q."/>
            <person name="Gargeya S."/>
            <person name="Fitzgerald M."/>
            <person name="Abouelleil A."/>
            <person name="Alvarado L."/>
            <person name="Chapman S.B."/>
            <person name="Gainer-Dewar J."/>
            <person name="Goldberg J."/>
            <person name="Griggs A."/>
            <person name="Gujja S."/>
            <person name="Hansen M."/>
            <person name="Howarth C."/>
            <person name="Imamovic A."/>
            <person name="Ireland A."/>
            <person name="Larimer J."/>
            <person name="McCowan C."/>
            <person name="Murphy C."/>
            <person name="Pearson M."/>
            <person name="Poon T.W."/>
            <person name="Priest M."/>
            <person name="Roberts A."/>
            <person name="Saif S."/>
            <person name="Shea T."/>
            <person name="Sykes S."/>
            <person name="Wortman J."/>
            <person name="Nusbaum C."/>
            <person name="Birren B."/>
        </authorList>
    </citation>
    <scope>NUCLEOTIDE SEQUENCE [LARGE SCALE GENOMIC DNA]</scope>
    <source>
        <strain evidence="2 3">CJ05E6</strain>
    </source>
</reference>
<gene>
    <name evidence="1" type="ORF">L915_01720</name>
    <name evidence="2" type="ORF">L916_01693</name>
</gene>
<dbReference type="AlphaFoldDB" id="W2JQQ2"/>
<dbReference type="Proteomes" id="UP000053236">
    <property type="component" value="Unassembled WGS sequence"/>
</dbReference>
<protein>
    <recommendedName>
        <fullName evidence="4">FAR1 domain-containing protein</fullName>
    </recommendedName>
</protein>
<dbReference type="EMBL" id="KI670821">
    <property type="protein sequence ID" value="ETL48735.1"/>
    <property type="molecule type" value="Genomic_DNA"/>
</dbReference>
<dbReference type="VEuPathDB" id="FungiDB:PPTG_20765"/>